<dbReference type="EMBL" id="MU273488">
    <property type="protein sequence ID" value="KAI0035176.1"/>
    <property type="molecule type" value="Genomic_DNA"/>
</dbReference>
<comment type="caution">
    <text evidence="1">The sequence shown here is derived from an EMBL/GenBank/DDBJ whole genome shotgun (WGS) entry which is preliminary data.</text>
</comment>
<dbReference type="Proteomes" id="UP000814128">
    <property type="component" value="Unassembled WGS sequence"/>
</dbReference>
<reference evidence="1" key="2">
    <citation type="journal article" date="2022" name="New Phytol.">
        <title>Evolutionary transition to the ectomycorrhizal habit in the genomes of a hyperdiverse lineage of mushroom-forming fungi.</title>
        <authorList>
            <person name="Looney B."/>
            <person name="Miyauchi S."/>
            <person name="Morin E."/>
            <person name="Drula E."/>
            <person name="Courty P.E."/>
            <person name="Kohler A."/>
            <person name="Kuo A."/>
            <person name="LaButti K."/>
            <person name="Pangilinan J."/>
            <person name="Lipzen A."/>
            <person name="Riley R."/>
            <person name="Andreopoulos W."/>
            <person name="He G."/>
            <person name="Johnson J."/>
            <person name="Nolan M."/>
            <person name="Tritt A."/>
            <person name="Barry K.W."/>
            <person name="Grigoriev I.V."/>
            <person name="Nagy L.G."/>
            <person name="Hibbett D."/>
            <person name="Henrissat B."/>
            <person name="Matheny P.B."/>
            <person name="Labbe J."/>
            <person name="Martin F.M."/>
        </authorList>
    </citation>
    <scope>NUCLEOTIDE SEQUENCE</scope>
    <source>
        <strain evidence="1">EC-137</strain>
    </source>
</reference>
<keyword evidence="2" id="KW-1185">Reference proteome</keyword>
<accession>A0ACB8QUQ7</accession>
<evidence type="ECO:0000313" key="1">
    <source>
        <dbReference type="EMBL" id="KAI0035176.1"/>
    </source>
</evidence>
<organism evidence="1 2">
    <name type="scientific">Vararia minispora EC-137</name>
    <dbReference type="NCBI Taxonomy" id="1314806"/>
    <lineage>
        <taxon>Eukaryota</taxon>
        <taxon>Fungi</taxon>
        <taxon>Dikarya</taxon>
        <taxon>Basidiomycota</taxon>
        <taxon>Agaricomycotina</taxon>
        <taxon>Agaricomycetes</taxon>
        <taxon>Russulales</taxon>
        <taxon>Lachnocladiaceae</taxon>
        <taxon>Vararia</taxon>
    </lineage>
</organism>
<evidence type="ECO:0000313" key="2">
    <source>
        <dbReference type="Proteomes" id="UP000814128"/>
    </source>
</evidence>
<protein>
    <submittedName>
        <fullName evidence="1">Kinase-like domain-containing protein</fullName>
    </submittedName>
</protein>
<sequence length="433" mass="47956">MQFSLGDMRAPLPREHPCPSEDGPDYALPSNCRIRPRPATPSSESSYGSMAEARIWDNPFADLESTGKDSLSASYESLTTSSYTSSWASLDDAFERNQTIVTDGKRAYTLLGRSGPANFHLAVVTPLVSLADSLDSVVLRDGESEPGFPRIVTIGAVPRHTLETNRTIWTQLEQEMDYLRRIGAMQPPSPFLLKVLSSFYDTRNVYFATAVCVVSFHDLLADAKMPLRTIDVVFFAAELLLAIEHLRKIGVVHSDITLRNIFIGLDGHLVLGKLTSLLSSEPVPTSRKNFPPHSQIEWDLWSYGKVLLDLFIMACEAPLKGYIGAQECSSLGLLEGLGVEAVGTNLDERGRDLVKQLLQPDPFERLSIKEIKSHELFANFDWAACEAKELCPPYRPAHPDLYTLLEPNLIPGEPVGAAQRVPELEQSFVFPLP</sequence>
<proteinExistence type="predicted"/>
<name>A0ACB8QUQ7_9AGAM</name>
<reference evidence="1" key="1">
    <citation type="submission" date="2021-02" db="EMBL/GenBank/DDBJ databases">
        <authorList>
            <consortium name="DOE Joint Genome Institute"/>
            <person name="Ahrendt S."/>
            <person name="Looney B.P."/>
            <person name="Miyauchi S."/>
            <person name="Morin E."/>
            <person name="Drula E."/>
            <person name="Courty P.E."/>
            <person name="Chicoki N."/>
            <person name="Fauchery L."/>
            <person name="Kohler A."/>
            <person name="Kuo A."/>
            <person name="Labutti K."/>
            <person name="Pangilinan J."/>
            <person name="Lipzen A."/>
            <person name="Riley R."/>
            <person name="Andreopoulos W."/>
            <person name="He G."/>
            <person name="Johnson J."/>
            <person name="Barry K.W."/>
            <person name="Grigoriev I.V."/>
            <person name="Nagy L."/>
            <person name="Hibbett D."/>
            <person name="Henrissat B."/>
            <person name="Matheny P.B."/>
            <person name="Labbe J."/>
            <person name="Martin F."/>
        </authorList>
    </citation>
    <scope>NUCLEOTIDE SEQUENCE</scope>
    <source>
        <strain evidence="1">EC-137</strain>
    </source>
</reference>
<gene>
    <name evidence="1" type="ORF">K488DRAFT_83259</name>
</gene>